<feature type="chain" id="PRO_5046824190" description="Lipase" evidence="1">
    <location>
        <begin position="42"/>
        <end position="436"/>
    </location>
</feature>
<evidence type="ECO:0000313" key="3">
    <source>
        <dbReference type="Proteomes" id="UP001240447"/>
    </source>
</evidence>
<dbReference type="PANTHER" id="PTHR37574">
    <property type="entry name" value="LIPASE B"/>
    <property type="match status" value="1"/>
</dbReference>
<accession>A0ABT9NIM2</accession>
<dbReference type="RefSeq" id="WP_181641461.1">
    <property type="nucleotide sequence ID" value="NZ_CCXJ01000042.1"/>
</dbReference>
<dbReference type="InterPro" id="IPR053228">
    <property type="entry name" value="Stereospecific_Lipase"/>
</dbReference>
<dbReference type="Proteomes" id="UP001240447">
    <property type="component" value="Unassembled WGS sequence"/>
</dbReference>
<evidence type="ECO:0008006" key="4">
    <source>
        <dbReference type="Google" id="ProtNLM"/>
    </source>
</evidence>
<sequence>MPSRVSVGTRAHRLLVATTALTTLLATLLTALGAAPPPAGAAPGPAYTVPAAERRAALACAGDPATSQATPVVLVHGTGVTAQENWGATYVPDLRRAGHAVCTVDLPQQSLGDVQRSAEIVAHAVRAVSRRAKGRKISLVGQSQGAFHAFFVVRVWPDLAARLDDVIGLSGVYDAGSAAIRDDCRDGCSPAFHQIAAGSRLLRLLARRPLPAGPDYTTVGTLADATITPQPAANHQPGATQVQIQDVCPGRRSPVPDTDHVLMAGDAVAHALVRDALRHPGPARRTRVPASTCLLPVFAGVDLLGFALSLPTMLTRERPETASEPRVRCFLRPGCTDLRERGRVVRSVDVRRGPRAAVLRLVVQAPGAVRVSVGGRHRVHRVARGTTTVRVPVPPGGAARVRLQGRPDGFARWVTERVLRVPRATANVSMSRISTR</sequence>
<gene>
    <name evidence="2" type="ORF">J2S59_000073</name>
</gene>
<keyword evidence="1" id="KW-0732">Signal</keyword>
<comment type="caution">
    <text evidence="2">The sequence shown here is derived from an EMBL/GenBank/DDBJ whole genome shotgun (WGS) entry which is preliminary data.</text>
</comment>
<dbReference type="Gene3D" id="3.40.50.1820">
    <property type="entry name" value="alpha/beta hydrolase"/>
    <property type="match status" value="1"/>
</dbReference>
<dbReference type="EMBL" id="JAUSQM010000001">
    <property type="protein sequence ID" value="MDP9820264.1"/>
    <property type="molecule type" value="Genomic_DNA"/>
</dbReference>
<reference evidence="2 3" key="1">
    <citation type="submission" date="2023-07" db="EMBL/GenBank/DDBJ databases">
        <title>Sequencing the genomes of 1000 actinobacteria strains.</title>
        <authorList>
            <person name="Klenk H.-P."/>
        </authorList>
    </citation>
    <scope>NUCLEOTIDE SEQUENCE [LARGE SCALE GENOMIC DNA]</scope>
    <source>
        <strain evidence="2 3">GD13</strain>
    </source>
</reference>
<dbReference type="PANTHER" id="PTHR37574:SF1">
    <property type="entry name" value="LIPASE B"/>
    <property type="match status" value="1"/>
</dbReference>
<proteinExistence type="predicted"/>
<name>A0ABT9NIM2_9ACTN</name>
<evidence type="ECO:0000313" key="2">
    <source>
        <dbReference type="EMBL" id="MDP9820264.1"/>
    </source>
</evidence>
<dbReference type="SUPFAM" id="SSF53474">
    <property type="entry name" value="alpha/beta-Hydrolases"/>
    <property type="match status" value="1"/>
</dbReference>
<feature type="signal peptide" evidence="1">
    <location>
        <begin position="1"/>
        <end position="41"/>
    </location>
</feature>
<keyword evidence="3" id="KW-1185">Reference proteome</keyword>
<evidence type="ECO:0000256" key="1">
    <source>
        <dbReference type="SAM" id="SignalP"/>
    </source>
</evidence>
<protein>
    <recommendedName>
        <fullName evidence="4">Lipase</fullName>
    </recommendedName>
</protein>
<dbReference type="InterPro" id="IPR029058">
    <property type="entry name" value="AB_hydrolase_fold"/>
</dbReference>
<organism evidence="2 3">
    <name type="scientific">Nocardioides massiliensis</name>
    <dbReference type="NCBI Taxonomy" id="1325935"/>
    <lineage>
        <taxon>Bacteria</taxon>
        <taxon>Bacillati</taxon>
        <taxon>Actinomycetota</taxon>
        <taxon>Actinomycetes</taxon>
        <taxon>Propionibacteriales</taxon>
        <taxon>Nocardioidaceae</taxon>
        <taxon>Nocardioides</taxon>
    </lineage>
</organism>